<protein>
    <submittedName>
        <fullName evidence="2">Uncharacterized protein</fullName>
    </submittedName>
</protein>
<dbReference type="AlphaFoldDB" id="A0A6H0TK58"/>
<reference evidence="3" key="1">
    <citation type="submission" date="2019-02" db="EMBL/GenBank/DDBJ databases">
        <title>Structural and Functional analysis of Lanthipeptide from Bacillus thuringiensis serovar andalousiensis B23193.</title>
        <authorList>
            <person name="Andreeva J.V."/>
            <person name="Grigoreva A."/>
        </authorList>
    </citation>
    <scope>NUCLEOTIDE SEQUENCE [LARGE SCALE GENOMIC DNA]</scope>
    <source>
        <strain evidence="3">B23193</strain>
    </source>
</reference>
<accession>A0A6H0TK58</accession>
<evidence type="ECO:0000256" key="1">
    <source>
        <dbReference type="SAM" id="SignalP"/>
    </source>
</evidence>
<dbReference type="RefSeq" id="WP_172555141.1">
    <property type="nucleotide sequence ID" value="NZ_CP035727.2"/>
</dbReference>
<organism evidence="2 3">
    <name type="scientific">Bacillus thuringiensis serovar andalousiensis</name>
    <dbReference type="NCBI Taxonomy" id="257985"/>
    <lineage>
        <taxon>Bacteria</taxon>
        <taxon>Bacillati</taxon>
        <taxon>Bacillota</taxon>
        <taxon>Bacilli</taxon>
        <taxon>Bacillales</taxon>
        <taxon>Bacillaceae</taxon>
        <taxon>Bacillus</taxon>
        <taxon>Bacillus cereus group</taxon>
    </lineage>
</organism>
<name>A0A6H0TK58_BACTU</name>
<dbReference type="EMBL" id="CP035727">
    <property type="protein sequence ID" value="QIW21312.1"/>
    <property type="molecule type" value="Genomic_DNA"/>
</dbReference>
<dbReference type="Proteomes" id="UP000501374">
    <property type="component" value="Chromosome"/>
</dbReference>
<evidence type="ECO:0000313" key="2">
    <source>
        <dbReference type="EMBL" id="QIW21312.1"/>
    </source>
</evidence>
<gene>
    <name evidence="2" type="ORF">EVG22_24060</name>
</gene>
<feature type="signal peptide" evidence="1">
    <location>
        <begin position="1"/>
        <end position="27"/>
    </location>
</feature>
<feature type="chain" id="PRO_5026357574" evidence="1">
    <location>
        <begin position="28"/>
        <end position="122"/>
    </location>
</feature>
<evidence type="ECO:0000313" key="3">
    <source>
        <dbReference type="Proteomes" id="UP000501374"/>
    </source>
</evidence>
<sequence length="122" mass="13199">MKKLGKTLLSGIILSSGLLLGTSDAFAYGSKGNINFWTDSNTYGWGATSIDVEGDTPFSNSLIELVRKDGTVVQRHDLGAGHFIKRLPLSNVDPGQYDVVVTSDTGGQHRKGELTNYLRVKL</sequence>
<keyword evidence="1" id="KW-0732">Signal</keyword>
<proteinExistence type="predicted"/>